<keyword evidence="1" id="KW-0472">Membrane</keyword>
<evidence type="ECO:0000256" key="1">
    <source>
        <dbReference type="SAM" id="Phobius"/>
    </source>
</evidence>
<evidence type="ECO:0000313" key="2">
    <source>
        <dbReference type="EMBL" id="MRJ46157.1"/>
    </source>
</evidence>
<accession>A0A844C6N4</accession>
<dbReference type="RefSeq" id="WP_153831258.1">
    <property type="nucleotide sequence ID" value="NZ_WJQT01000001.1"/>
</dbReference>
<evidence type="ECO:0000313" key="3">
    <source>
        <dbReference type="Proteomes" id="UP000440066"/>
    </source>
</evidence>
<dbReference type="EMBL" id="WJQT01000001">
    <property type="protein sequence ID" value="MRJ46157.1"/>
    <property type="molecule type" value="Genomic_DNA"/>
</dbReference>
<protein>
    <submittedName>
        <fullName evidence="2">Uncharacterized protein</fullName>
    </submittedName>
</protein>
<keyword evidence="1" id="KW-0812">Transmembrane</keyword>
<name>A0A844C6N4_9LACT</name>
<dbReference type="AlphaFoldDB" id="A0A844C6N4"/>
<proteinExistence type="predicted"/>
<reference evidence="2 3" key="1">
    <citation type="submission" date="2019-11" db="EMBL/GenBank/DDBJ databases">
        <title>Characterisation of Fundicoccus ignavus gen. nov. sp. nov., a novel genus of the family Aerococcaceae from bulk tank milk.</title>
        <authorList>
            <person name="Siebert A."/>
            <person name="Huptas C."/>
            <person name="Wenning M."/>
            <person name="Scherer S."/>
            <person name="Doll E.V."/>
        </authorList>
    </citation>
    <scope>NUCLEOTIDE SEQUENCE [LARGE SCALE GENOMIC DNA]</scope>
    <source>
        <strain evidence="2 3">DSM 109652</strain>
    </source>
</reference>
<keyword evidence="1" id="KW-1133">Transmembrane helix</keyword>
<organism evidence="2 3">
    <name type="scientific">Fundicoccus ignavus</name>
    <dbReference type="NCBI Taxonomy" id="2664442"/>
    <lineage>
        <taxon>Bacteria</taxon>
        <taxon>Bacillati</taxon>
        <taxon>Bacillota</taxon>
        <taxon>Bacilli</taxon>
        <taxon>Lactobacillales</taxon>
        <taxon>Aerococcaceae</taxon>
        <taxon>Fundicoccus</taxon>
    </lineage>
</organism>
<gene>
    <name evidence="2" type="ORF">GF867_01025</name>
</gene>
<dbReference type="Proteomes" id="UP000440066">
    <property type="component" value="Unassembled WGS sequence"/>
</dbReference>
<comment type="caution">
    <text evidence="2">The sequence shown here is derived from an EMBL/GenBank/DDBJ whole genome shotgun (WGS) entry which is preliminary data.</text>
</comment>
<sequence length="48" mass="5534">MNNSGLYIARRKRWLQVLIIASDVLISYLTNLTGIQWLMIFSAIPLIL</sequence>
<feature type="transmembrane region" description="Helical" evidence="1">
    <location>
        <begin position="20"/>
        <end position="47"/>
    </location>
</feature>